<keyword evidence="4" id="KW-1003">Cell membrane</keyword>
<dbReference type="FunFam" id="1.20.1250.20:FF:000218">
    <property type="entry name" value="facilitated trehalose transporter Tret1"/>
    <property type="match status" value="1"/>
</dbReference>
<dbReference type="NCBIfam" id="TIGR00879">
    <property type="entry name" value="SP"/>
    <property type="match status" value="1"/>
</dbReference>
<dbReference type="GO" id="GO:0022857">
    <property type="term" value="F:transmembrane transporter activity"/>
    <property type="evidence" value="ECO:0007669"/>
    <property type="project" value="InterPro"/>
</dbReference>
<accession>A0AAV5NHE5</accession>
<keyword evidence="8 11" id="KW-0472">Membrane</keyword>
<dbReference type="InterPro" id="IPR020846">
    <property type="entry name" value="MFS_dom"/>
</dbReference>
<reference evidence="14" key="1">
    <citation type="journal article" date="2019" name="Int. J. Syst. Evol. Microbiol.">
        <title>The Global Catalogue of Microorganisms (GCM) 10K type strain sequencing project: providing services to taxonomists for standard genome sequencing and annotation.</title>
        <authorList>
            <consortium name="The Broad Institute Genomics Platform"/>
            <consortium name="The Broad Institute Genome Sequencing Center for Infectious Disease"/>
            <person name="Wu L."/>
            <person name="Ma J."/>
        </authorList>
    </citation>
    <scope>NUCLEOTIDE SEQUENCE [LARGE SCALE GENOMIC DNA]</scope>
    <source>
        <strain evidence="14">NBRC 3267</strain>
    </source>
</reference>
<feature type="transmembrane region" description="Helical" evidence="11">
    <location>
        <begin position="345"/>
        <end position="367"/>
    </location>
</feature>
<dbReference type="InterPro" id="IPR050814">
    <property type="entry name" value="Myo-inositol_Transporter"/>
</dbReference>
<feature type="transmembrane region" description="Helical" evidence="11">
    <location>
        <begin position="164"/>
        <end position="183"/>
    </location>
</feature>
<feature type="transmembrane region" description="Helical" evidence="11">
    <location>
        <begin position="373"/>
        <end position="398"/>
    </location>
</feature>
<keyword evidence="14" id="KW-1185">Reference proteome</keyword>
<dbReference type="PROSITE" id="PS00217">
    <property type="entry name" value="SUGAR_TRANSPORT_2"/>
    <property type="match status" value="1"/>
</dbReference>
<feature type="transmembrane region" description="Helical" evidence="11">
    <location>
        <begin position="275"/>
        <end position="299"/>
    </location>
</feature>
<dbReference type="PROSITE" id="PS50850">
    <property type="entry name" value="MFS"/>
    <property type="match status" value="1"/>
</dbReference>
<gene>
    <name evidence="13" type="ORF">GCM10007867_22440</name>
</gene>
<dbReference type="InterPro" id="IPR005829">
    <property type="entry name" value="Sugar_transporter_CS"/>
</dbReference>
<dbReference type="SUPFAM" id="SSF103473">
    <property type="entry name" value="MFS general substrate transporter"/>
    <property type="match status" value="1"/>
</dbReference>
<evidence type="ECO:0000313" key="13">
    <source>
        <dbReference type="EMBL" id="GLQ63399.1"/>
    </source>
</evidence>
<evidence type="ECO:0000256" key="9">
    <source>
        <dbReference type="RuleBase" id="RU003346"/>
    </source>
</evidence>
<comment type="caution">
    <text evidence="13">The sequence shown here is derived from an EMBL/GenBank/DDBJ whole genome shotgun (WGS) entry which is preliminary data.</text>
</comment>
<evidence type="ECO:0000256" key="7">
    <source>
        <dbReference type="ARBA" id="ARBA00022989"/>
    </source>
</evidence>
<dbReference type="Proteomes" id="UP001156614">
    <property type="component" value="Unassembled WGS sequence"/>
</dbReference>
<dbReference type="Pfam" id="PF00083">
    <property type="entry name" value="Sugar_tr"/>
    <property type="match status" value="1"/>
</dbReference>
<sequence length="502" mass="54289">MRYVNVIMPNDTKTSRPAREKIDLSQVEVSPNAKLILMLAAMVAAICGGLYGYDTGIISGTLPLIGDDFHLNSTMKESVASAILLGAVFGAFVAGSLSEKFGRRTTTCLVSGVFVLGATACAFSPDVWSLIAARFVLGLAVGGSTQVVPMYISELAPQERRGSLVTMFNVAIGLGILIANIIGLTQRTNWGWRPMVGIAAIPAFLVFVSMFFMPKSPRWSAENEGMKNAILHLSRIRTTKRAVRKEVEAIRENAEGIKQENRGWHGLFQPWVRPALVAALGVAFFTQCGGLEMMIYYAPTFLNDAGFGASSALWASLGVAIVYCIMTILGCLFVDRIGRRRLMLIMGPGAALSLVGLGIMFMLHPAAGSAGSYLIVAFLLLFMMFNSGGIQVCGWLLGAEMFPLSMRGQATSLHAATLWGADLLVTSTALTMAEGIGLTWTMWFYALVNLASVIFVFFFVPETSGASLEDIEDALVENRFRPTRDNKRIVPEEDEEDARSAA</sequence>
<dbReference type="EMBL" id="BSNU01000003">
    <property type="protein sequence ID" value="GLQ63399.1"/>
    <property type="molecule type" value="Genomic_DNA"/>
</dbReference>
<evidence type="ECO:0000313" key="14">
    <source>
        <dbReference type="Proteomes" id="UP001156614"/>
    </source>
</evidence>
<feature type="transmembrane region" description="Helical" evidence="11">
    <location>
        <begin position="35"/>
        <end position="53"/>
    </location>
</feature>
<dbReference type="InterPro" id="IPR036259">
    <property type="entry name" value="MFS_trans_sf"/>
</dbReference>
<keyword evidence="3 9" id="KW-0813">Transport</keyword>
<evidence type="ECO:0000259" key="12">
    <source>
        <dbReference type="PROSITE" id="PS50850"/>
    </source>
</evidence>
<feature type="transmembrane region" description="Helical" evidence="11">
    <location>
        <begin position="311"/>
        <end position="333"/>
    </location>
</feature>
<dbReference type="GO" id="GO:0005886">
    <property type="term" value="C:plasma membrane"/>
    <property type="evidence" value="ECO:0007669"/>
    <property type="project" value="UniProtKB-SubCell"/>
</dbReference>
<evidence type="ECO:0000256" key="1">
    <source>
        <dbReference type="ARBA" id="ARBA00004651"/>
    </source>
</evidence>
<evidence type="ECO:0000256" key="11">
    <source>
        <dbReference type="SAM" id="Phobius"/>
    </source>
</evidence>
<keyword evidence="7 11" id="KW-1133">Transmembrane helix</keyword>
<evidence type="ECO:0000256" key="4">
    <source>
        <dbReference type="ARBA" id="ARBA00022475"/>
    </source>
</evidence>
<feature type="transmembrane region" description="Helical" evidence="11">
    <location>
        <begin position="131"/>
        <end position="152"/>
    </location>
</feature>
<feature type="transmembrane region" description="Helical" evidence="11">
    <location>
        <begin position="195"/>
        <end position="213"/>
    </location>
</feature>
<evidence type="ECO:0000256" key="8">
    <source>
        <dbReference type="ARBA" id="ARBA00023136"/>
    </source>
</evidence>
<feature type="transmembrane region" description="Helical" evidence="11">
    <location>
        <begin position="442"/>
        <end position="460"/>
    </location>
</feature>
<feature type="domain" description="Major facilitator superfamily (MFS) profile" evidence="12">
    <location>
        <begin position="40"/>
        <end position="464"/>
    </location>
</feature>
<comment type="subcellular location">
    <subcellularLocation>
        <location evidence="1">Cell membrane</location>
        <topology evidence="1">Multi-pass membrane protein</topology>
    </subcellularLocation>
</comment>
<dbReference type="Gene3D" id="1.20.1250.20">
    <property type="entry name" value="MFS general substrate transporter like domains"/>
    <property type="match status" value="1"/>
</dbReference>
<feature type="transmembrane region" description="Helical" evidence="11">
    <location>
        <begin position="107"/>
        <end position="125"/>
    </location>
</feature>
<dbReference type="AlphaFoldDB" id="A0AAV5NHE5"/>
<evidence type="ECO:0000256" key="3">
    <source>
        <dbReference type="ARBA" id="ARBA00022448"/>
    </source>
</evidence>
<keyword evidence="6 11" id="KW-0812">Transmembrane</keyword>
<name>A0AAV5NHE5_9PROT</name>
<proteinExistence type="inferred from homology"/>
<comment type="similarity">
    <text evidence="2 9">Belongs to the major facilitator superfamily. Sugar transporter (TC 2.A.1.1) family.</text>
</comment>
<evidence type="ECO:0000256" key="2">
    <source>
        <dbReference type="ARBA" id="ARBA00010992"/>
    </source>
</evidence>
<dbReference type="PANTHER" id="PTHR48020">
    <property type="entry name" value="PROTON MYO-INOSITOL COTRANSPORTER"/>
    <property type="match status" value="1"/>
</dbReference>
<feature type="coiled-coil region" evidence="10">
    <location>
        <begin position="233"/>
        <end position="260"/>
    </location>
</feature>
<evidence type="ECO:0000256" key="5">
    <source>
        <dbReference type="ARBA" id="ARBA00022597"/>
    </source>
</evidence>
<keyword evidence="5" id="KW-0762">Sugar transport</keyword>
<dbReference type="PANTHER" id="PTHR48020:SF12">
    <property type="entry name" value="PROTON MYO-INOSITOL COTRANSPORTER"/>
    <property type="match status" value="1"/>
</dbReference>
<evidence type="ECO:0000256" key="10">
    <source>
        <dbReference type="SAM" id="Coils"/>
    </source>
</evidence>
<feature type="transmembrane region" description="Helical" evidence="11">
    <location>
        <begin position="78"/>
        <end position="95"/>
    </location>
</feature>
<protein>
    <submittedName>
        <fullName evidence="13">MFS transporter</fullName>
    </submittedName>
</protein>
<evidence type="ECO:0000256" key="6">
    <source>
        <dbReference type="ARBA" id="ARBA00022692"/>
    </source>
</evidence>
<dbReference type="InterPro" id="IPR005828">
    <property type="entry name" value="MFS_sugar_transport-like"/>
</dbReference>
<organism evidence="13 14">
    <name type="scientific">Gluconobacter cerinus</name>
    <dbReference type="NCBI Taxonomy" id="38307"/>
    <lineage>
        <taxon>Bacteria</taxon>
        <taxon>Pseudomonadati</taxon>
        <taxon>Pseudomonadota</taxon>
        <taxon>Alphaproteobacteria</taxon>
        <taxon>Acetobacterales</taxon>
        <taxon>Acetobacteraceae</taxon>
        <taxon>Gluconobacter</taxon>
    </lineage>
</organism>
<feature type="transmembrane region" description="Helical" evidence="11">
    <location>
        <begin position="410"/>
        <end position="430"/>
    </location>
</feature>
<dbReference type="InterPro" id="IPR003663">
    <property type="entry name" value="Sugar/inositol_transpt"/>
</dbReference>
<keyword evidence="10" id="KW-0175">Coiled coil</keyword>
<dbReference type="PRINTS" id="PR00171">
    <property type="entry name" value="SUGRTRNSPORT"/>
</dbReference>